<evidence type="ECO:0000256" key="4">
    <source>
        <dbReference type="ARBA" id="ARBA00022475"/>
    </source>
</evidence>
<protein>
    <recommendedName>
        <fullName evidence="14">ATP synthase subunit b</fullName>
    </recommendedName>
    <alternativeName>
        <fullName evidence="14">ATP synthase F(0) sector subunit b</fullName>
    </alternativeName>
    <alternativeName>
        <fullName evidence="14">ATPase subunit I</fullName>
    </alternativeName>
    <alternativeName>
        <fullName evidence="14">F-type ATPase subunit b</fullName>
        <shortName evidence="14">F-ATPase subunit b</shortName>
    </alternativeName>
</protein>
<evidence type="ECO:0000256" key="7">
    <source>
        <dbReference type="ARBA" id="ARBA00022781"/>
    </source>
</evidence>
<keyword evidence="3 14" id="KW-0813">Transport</keyword>
<evidence type="ECO:0000256" key="3">
    <source>
        <dbReference type="ARBA" id="ARBA00022448"/>
    </source>
</evidence>
<organism evidence="18 19">
    <name type="scientific">Georgenia alba</name>
    <dbReference type="NCBI Taxonomy" id="2233858"/>
    <lineage>
        <taxon>Bacteria</taxon>
        <taxon>Bacillati</taxon>
        <taxon>Actinomycetota</taxon>
        <taxon>Actinomycetes</taxon>
        <taxon>Micrococcales</taxon>
        <taxon>Bogoriellaceae</taxon>
        <taxon>Georgenia</taxon>
    </lineage>
</organism>
<keyword evidence="16" id="KW-0175">Coiled coil</keyword>
<feature type="compositionally biased region" description="Low complexity" evidence="17">
    <location>
        <begin position="179"/>
        <end position="192"/>
    </location>
</feature>
<evidence type="ECO:0000313" key="19">
    <source>
        <dbReference type="Proteomes" id="UP001596455"/>
    </source>
</evidence>
<dbReference type="NCBIfam" id="TIGR01144">
    <property type="entry name" value="ATP_synt_b"/>
    <property type="match status" value="1"/>
</dbReference>
<evidence type="ECO:0000256" key="16">
    <source>
        <dbReference type="SAM" id="Coils"/>
    </source>
</evidence>
<keyword evidence="7 14" id="KW-0375">Hydrogen ion transport</keyword>
<accession>A0ABW2QC14</accession>
<comment type="subcellular location">
    <subcellularLocation>
        <location evidence="1 14">Cell membrane</location>
        <topology evidence="1 14">Single-pass membrane protein</topology>
    </subcellularLocation>
</comment>
<keyword evidence="6 14" id="KW-0812">Transmembrane</keyword>
<name>A0ABW2QC14_9MICO</name>
<dbReference type="Proteomes" id="UP001596455">
    <property type="component" value="Unassembled WGS sequence"/>
</dbReference>
<dbReference type="SUPFAM" id="SSF81573">
    <property type="entry name" value="F1F0 ATP synthase subunit B, membrane domain"/>
    <property type="match status" value="1"/>
</dbReference>
<dbReference type="Pfam" id="PF00430">
    <property type="entry name" value="ATP-synt_B"/>
    <property type="match status" value="1"/>
</dbReference>
<comment type="similarity">
    <text evidence="2 14 15">Belongs to the ATPase B chain family.</text>
</comment>
<keyword evidence="11 14" id="KW-0066">ATP synthesis</keyword>
<evidence type="ECO:0000256" key="9">
    <source>
        <dbReference type="ARBA" id="ARBA00023065"/>
    </source>
</evidence>
<keyword evidence="4 14" id="KW-1003">Cell membrane</keyword>
<dbReference type="InterPro" id="IPR050059">
    <property type="entry name" value="ATP_synthase_B_chain"/>
</dbReference>
<evidence type="ECO:0000256" key="12">
    <source>
        <dbReference type="ARBA" id="ARBA00025198"/>
    </source>
</evidence>
<dbReference type="InterPro" id="IPR005864">
    <property type="entry name" value="ATP_synth_F0_bsu_bac"/>
</dbReference>
<evidence type="ECO:0000256" key="15">
    <source>
        <dbReference type="RuleBase" id="RU003848"/>
    </source>
</evidence>
<evidence type="ECO:0000256" key="6">
    <source>
        <dbReference type="ARBA" id="ARBA00022692"/>
    </source>
</evidence>
<proteinExistence type="inferred from homology"/>
<keyword evidence="10 14" id="KW-0472">Membrane</keyword>
<dbReference type="Gene3D" id="1.20.5.620">
    <property type="entry name" value="F1F0 ATP synthase subunit B, membrane domain"/>
    <property type="match status" value="1"/>
</dbReference>
<dbReference type="PANTHER" id="PTHR33445:SF1">
    <property type="entry name" value="ATP SYNTHASE SUBUNIT B"/>
    <property type="match status" value="1"/>
</dbReference>
<comment type="caution">
    <text evidence="18">The sequence shown here is derived from an EMBL/GenBank/DDBJ whole genome shotgun (WGS) entry which is preliminary data.</text>
</comment>
<evidence type="ECO:0000256" key="10">
    <source>
        <dbReference type="ARBA" id="ARBA00023136"/>
    </source>
</evidence>
<dbReference type="NCBIfam" id="NF004412">
    <property type="entry name" value="PRK05759.1-3"/>
    <property type="match status" value="1"/>
</dbReference>
<evidence type="ECO:0000256" key="1">
    <source>
        <dbReference type="ARBA" id="ARBA00004162"/>
    </source>
</evidence>
<keyword evidence="5 14" id="KW-0138">CF(0)</keyword>
<evidence type="ECO:0000256" key="11">
    <source>
        <dbReference type="ARBA" id="ARBA00023310"/>
    </source>
</evidence>
<evidence type="ECO:0000256" key="8">
    <source>
        <dbReference type="ARBA" id="ARBA00022989"/>
    </source>
</evidence>
<feature type="region of interest" description="Disordered" evidence="17">
    <location>
        <begin position="171"/>
        <end position="192"/>
    </location>
</feature>
<dbReference type="InterPro" id="IPR028987">
    <property type="entry name" value="ATP_synth_B-like_membr_sf"/>
</dbReference>
<comment type="function">
    <text evidence="12 14">F(1)F(0) ATP synthase produces ATP from ADP in the presence of a proton or sodium gradient. F-type ATPases consist of two structural domains, F(1) containing the extramembraneous catalytic core and F(0) containing the membrane proton channel, linked together by a central stalk and a peripheral stalk. During catalysis, ATP synthesis in the catalytic domain of F(1) is coupled via a rotary mechanism of the central stalk subunits to proton translocation.</text>
</comment>
<dbReference type="CDD" id="cd06503">
    <property type="entry name" value="ATP-synt_Fo_b"/>
    <property type="match status" value="1"/>
</dbReference>
<comment type="subunit">
    <text evidence="13 14">F-type ATPases have 2 components, F(1) - the catalytic core - and F(0) - the membrane proton channel. F(1) has five subunits: alpha(3), beta(3), gamma(1), delta(1), epsilon(1). F(0) has three main subunits: a(1), b(2) and c(10-14). The alpha and beta chains form an alternating ring which encloses part of the gamma chain. F(1) is attached to F(0) by a central stalk formed by the gamma and epsilon chains, while a peripheral stalk is formed by the delta and b chains.</text>
</comment>
<comment type="function">
    <text evidence="14">Component of the F(0) channel, it forms part of the peripheral stalk, linking F(1) to F(0).</text>
</comment>
<feature type="transmembrane region" description="Helical" evidence="14">
    <location>
        <begin position="22"/>
        <end position="41"/>
    </location>
</feature>
<evidence type="ECO:0000256" key="14">
    <source>
        <dbReference type="HAMAP-Rule" id="MF_01398"/>
    </source>
</evidence>
<feature type="coiled-coil region" evidence="16">
    <location>
        <begin position="55"/>
        <end position="104"/>
    </location>
</feature>
<evidence type="ECO:0000256" key="13">
    <source>
        <dbReference type="ARBA" id="ARBA00025830"/>
    </source>
</evidence>
<evidence type="ECO:0000256" key="5">
    <source>
        <dbReference type="ARBA" id="ARBA00022547"/>
    </source>
</evidence>
<reference evidence="19" key="1">
    <citation type="journal article" date="2019" name="Int. J. Syst. Evol. Microbiol.">
        <title>The Global Catalogue of Microorganisms (GCM) 10K type strain sequencing project: providing services to taxonomists for standard genome sequencing and annotation.</title>
        <authorList>
            <consortium name="The Broad Institute Genomics Platform"/>
            <consortium name="The Broad Institute Genome Sequencing Center for Infectious Disease"/>
            <person name="Wu L."/>
            <person name="Ma J."/>
        </authorList>
    </citation>
    <scope>NUCLEOTIDE SEQUENCE [LARGE SCALE GENOMIC DNA]</scope>
    <source>
        <strain evidence="19">JCM 1490</strain>
    </source>
</reference>
<evidence type="ECO:0000256" key="17">
    <source>
        <dbReference type="SAM" id="MobiDB-lite"/>
    </source>
</evidence>
<gene>
    <name evidence="14" type="primary">atpF</name>
    <name evidence="18" type="ORF">ACFQQL_14405</name>
</gene>
<dbReference type="PANTHER" id="PTHR33445">
    <property type="entry name" value="ATP SYNTHASE SUBUNIT B', CHLOROPLASTIC"/>
    <property type="match status" value="1"/>
</dbReference>
<keyword evidence="8 14" id="KW-1133">Transmembrane helix</keyword>
<sequence>MSPVLLAEEATQNPLIPAWYDIIWSAVCIVIIAVFLVKYALPRLTTVLDERAEKIQHGLTQAERAEKAAADAEAKIAEELGVARREAAEIRERAQEEAKQIVTEARSKAVTEAERVTENAHRQIEADRQAAQISLRADVGMLATELASRIVGESVNDQVLQSRVIDRFLDELDSDESTAGASEASAAAGREA</sequence>
<dbReference type="InterPro" id="IPR002146">
    <property type="entry name" value="ATP_synth_b/b'su_bac/chlpt"/>
</dbReference>
<keyword evidence="19" id="KW-1185">Reference proteome</keyword>
<evidence type="ECO:0000313" key="18">
    <source>
        <dbReference type="EMBL" id="MFC7406307.1"/>
    </source>
</evidence>
<dbReference type="EMBL" id="JBHTCQ010000003">
    <property type="protein sequence ID" value="MFC7406307.1"/>
    <property type="molecule type" value="Genomic_DNA"/>
</dbReference>
<keyword evidence="9 14" id="KW-0406">Ion transport</keyword>
<dbReference type="RefSeq" id="WP_382395593.1">
    <property type="nucleotide sequence ID" value="NZ_JBHTCQ010000003.1"/>
</dbReference>
<evidence type="ECO:0000256" key="2">
    <source>
        <dbReference type="ARBA" id="ARBA00005513"/>
    </source>
</evidence>
<dbReference type="HAMAP" id="MF_01398">
    <property type="entry name" value="ATP_synth_b_bprime"/>
    <property type="match status" value="1"/>
</dbReference>